<dbReference type="Proteomes" id="UP001255601">
    <property type="component" value="Unassembled WGS sequence"/>
</dbReference>
<name>A0AAJ2BC32_9HYPH</name>
<dbReference type="InterPro" id="IPR010385">
    <property type="entry name" value="DUF982"/>
</dbReference>
<dbReference type="EMBL" id="JAVIZC010000003">
    <property type="protein sequence ID" value="MDR6101987.1"/>
    <property type="molecule type" value="Genomic_DNA"/>
</dbReference>
<gene>
    <name evidence="2" type="ORF">QE369_002184</name>
    <name evidence="1" type="ORF">QE408_002855</name>
</gene>
<evidence type="ECO:0008006" key="5">
    <source>
        <dbReference type="Google" id="ProtNLM"/>
    </source>
</evidence>
<evidence type="ECO:0000313" key="4">
    <source>
        <dbReference type="Proteomes" id="UP001255601"/>
    </source>
</evidence>
<proteinExistence type="predicted"/>
<dbReference type="Proteomes" id="UP001224781">
    <property type="component" value="Unassembled WGS sequence"/>
</dbReference>
<evidence type="ECO:0000313" key="2">
    <source>
        <dbReference type="EMBL" id="MDR6101987.1"/>
    </source>
</evidence>
<accession>A0AAJ2BC32</accession>
<evidence type="ECO:0000313" key="3">
    <source>
        <dbReference type="Proteomes" id="UP001224781"/>
    </source>
</evidence>
<sequence length="105" mass="11751">MLDVTLEARELSMEDPPMMLNEVKWDAPVVISLENGAPRTFNGAYEAFDFLQHEWPSRHGKAYEQALRLCRASLLGSVSGEIARTAFVEASRDANRLVEMPKLAS</sequence>
<dbReference type="Pfam" id="PF06169">
    <property type="entry name" value="DUF982"/>
    <property type="match status" value="1"/>
</dbReference>
<organism evidence="2 4">
    <name type="scientific">Agrobacterium larrymoorei</name>
    <dbReference type="NCBI Taxonomy" id="160699"/>
    <lineage>
        <taxon>Bacteria</taxon>
        <taxon>Pseudomonadati</taxon>
        <taxon>Pseudomonadota</taxon>
        <taxon>Alphaproteobacteria</taxon>
        <taxon>Hyphomicrobiales</taxon>
        <taxon>Rhizobiaceae</taxon>
        <taxon>Rhizobium/Agrobacterium group</taxon>
        <taxon>Agrobacterium</taxon>
    </lineage>
</organism>
<dbReference type="AlphaFoldDB" id="A0AAJ2BC32"/>
<dbReference type="EMBL" id="JAUTBL010000002">
    <property type="protein sequence ID" value="MDQ1185712.1"/>
    <property type="molecule type" value="Genomic_DNA"/>
</dbReference>
<comment type="caution">
    <text evidence="2">The sequence shown here is derived from an EMBL/GenBank/DDBJ whole genome shotgun (WGS) entry which is preliminary data.</text>
</comment>
<protein>
    <recommendedName>
        <fullName evidence="5">DUF982 domain-containing protein</fullName>
    </recommendedName>
</protein>
<reference evidence="2" key="1">
    <citation type="submission" date="2023-08" db="EMBL/GenBank/DDBJ databases">
        <title>Functional and genomic diversity of the sorghum phyllosphere microbiome.</title>
        <authorList>
            <person name="Shade A."/>
        </authorList>
    </citation>
    <scope>NUCLEOTIDE SEQUENCE</scope>
    <source>
        <strain evidence="2">SORGH_AS_0974</strain>
        <strain evidence="1 3">SORGH_AS_1126</strain>
    </source>
</reference>
<dbReference type="Gene3D" id="6.10.250.730">
    <property type="match status" value="1"/>
</dbReference>
<evidence type="ECO:0000313" key="1">
    <source>
        <dbReference type="EMBL" id="MDQ1185712.1"/>
    </source>
</evidence>
<keyword evidence="3" id="KW-1185">Reference proteome</keyword>